<reference evidence="3 4" key="1">
    <citation type="submission" date="2018-08" db="EMBL/GenBank/DDBJ databases">
        <authorList>
            <person name="Laetsch R D."/>
            <person name="Stevens L."/>
            <person name="Kumar S."/>
            <person name="Blaxter L. M."/>
        </authorList>
    </citation>
    <scope>NUCLEOTIDE SEQUENCE [LARGE SCALE GENOMIC DNA]</scope>
</reference>
<dbReference type="OrthoDB" id="5858182at2759"/>
<keyword evidence="1" id="KW-0732">Signal</keyword>
<evidence type="ECO:0000256" key="1">
    <source>
        <dbReference type="SAM" id="SignalP"/>
    </source>
</evidence>
<dbReference type="AlphaFoldDB" id="A0A3P6TYH8"/>
<dbReference type="OMA" id="THATLYC"/>
<dbReference type="EMBL" id="UYRX01001153">
    <property type="protein sequence ID" value="VDK88449.1"/>
    <property type="molecule type" value="Genomic_DNA"/>
</dbReference>
<accession>A0A3P6TYH8</accession>
<feature type="chain" id="PRO_5018262596" description="Ground-like domain-containing protein" evidence="1">
    <location>
        <begin position="23"/>
        <end position="370"/>
    </location>
</feature>
<dbReference type="PRINTS" id="PR00021">
    <property type="entry name" value="PRORICH"/>
</dbReference>
<name>A0A3P6TYH8_LITSI</name>
<proteinExistence type="predicted"/>
<dbReference type="STRING" id="42156.A0A3P6TYH8"/>
<dbReference type="PRINTS" id="PR01217">
    <property type="entry name" value="PRICHEXTENSN"/>
</dbReference>
<feature type="signal peptide" evidence="1">
    <location>
        <begin position="1"/>
        <end position="22"/>
    </location>
</feature>
<organism evidence="3 4">
    <name type="scientific">Litomosoides sigmodontis</name>
    <name type="common">Filarial nematode worm</name>
    <dbReference type="NCBI Taxonomy" id="42156"/>
    <lineage>
        <taxon>Eukaryota</taxon>
        <taxon>Metazoa</taxon>
        <taxon>Ecdysozoa</taxon>
        <taxon>Nematoda</taxon>
        <taxon>Chromadorea</taxon>
        <taxon>Rhabditida</taxon>
        <taxon>Spirurina</taxon>
        <taxon>Spiruromorpha</taxon>
        <taxon>Filarioidea</taxon>
        <taxon>Onchocercidae</taxon>
        <taxon>Litomosoides</taxon>
    </lineage>
</organism>
<evidence type="ECO:0000259" key="2">
    <source>
        <dbReference type="Pfam" id="PF04155"/>
    </source>
</evidence>
<dbReference type="Pfam" id="PF04155">
    <property type="entry name" value="Ground-like"/>
    <property type="match status" value="1"/>
</dbReference>
<dbReference type="Proteomes" id="UP000277928">
    <property type="component" value="Unassembled WGS sequence"/>
</dbReference>
<sequence length="370" mass="39410">MVPHFSLLAIILSNSILSTALAGYASYQRPPPQPILRPPLCQPQPCKAPPPPPSCPSVYCPPPQPPAPCPPQLPPTPCPKPPTCPPRLPPMPCPPPPPPKPCPPPPPPKPCPPIYCPPPPPPPPCPKPPPPIPCPPPAKPCPPPPPPPLPCPTPYPCPPPPPQPYQHPPPPPKPCPPPQPPKPCPPTYCPPPPPPPPCPKPPPPTPCPRPPPSLMPPPPPPKPCPYHPPCPLPPPPPPCKSAEVCAKCMQQARGAIGPASANAIGSSYFVASNKAVAAKLRRRNRIKREKMNVAIGANACNSEDLMKIMEQNLSTNLASSKRLIQKFAEEKLKRDFNVICSDNSFTFITHATLYCQIVKFDVSCYAFSAG</sequence>
<evidence type="ECO:0000313" key="4">
    <source>
        <dbReference type="Proteomes" id="UP000277928"/>
    </source>
</evidence>
<keyword evidence="4" id="KW-1185">Reference proteome</keyword>
<evidence type="ECO:0000313" key="3">
    <source>
        <dbReference type="EMBL" id="VDK88449.1"/>
    </source>
</evidence>
<feature type="domain" description="Ground-like" evidence="2">
    <location>
        <begin position="298"/>
        <end position="367"/>
    </location>
</feature>
<protein>
    <recommendedName>
        <fullName evidence="2">Ground-like domain-containing protein</fullName>
    </recommendedName>
</protein>
<gene>
    <name evidence="3" type="ORF">NLS_LOCUS8685</name>
</gene>
<dbReference type="InterPro" id="IPR007284">
    <property type="entry name" value="Ground-like_dom"/>
</dbReference>